<reference evidence="1" key="1">
    <citation type="submission" date="2020-05" db="EMBL/GenBank/DDBJ databases">
        <title>Large-scale comparative analyses of tick genomes elucidate their genetic diversity and vector capacities.</title>
        <authorList>
            <person name="Jia N."/>
            <person name="Wang J."/>
            <person name="Shi W."/>
            <person name="Du L."/>
            <person name="Sun Y."/>
            <person name="Zhan W."/>
            <person name="Jiang J."/>
            <person name="Wang Q."/>
            <person name="Zhang B."/>
            <person name="Ji P."/>
            <person name="Sakyi L.B."/>
            <person name="Cui X."/>
            <person name="Yuan T."/>
            <person name="Jiang B."/>
            <person name="Yang W."/>
            <person name="Lam T.T.-Y."/>
            <person name="Chang Q."/>
            <person name="Ding S."/>
            <person name="Wang X."/>
            <person name="Zhu J."/>
            <person name="Ruan X."/>
            <person name="Zhao L."/>
            <person name="Wei J."/>
            <person name="Que T."/>
            <person name="Du C."/>
            <person name="Cheng J."/>
            <person name="Dai P."/>
            <person name="Han X."/>
            <person name="Huang E."/>
            <person name="Gao Y."/>
            <person name="Liu J."/>
            <person name="Shao H."/>
            <person name="Ye R."/>
            <person name="Li L."/>
            <person name="Wei W."/>
            <person name="Wang X."/>
            <person name="Wang C."/>
            <person name="Yang T."/>
            <person name="Huo Q."/>
            <person name="Li W."/>
            <person name="Guo W."/>
            <person name="Chen H."/>
            <person name="Zhou L."/>
            <person name="Ni X."/>
            <person name="Tian J."/>
            <person name="Zhou Y."/>
            <person name="Sheng Y."/>
            <person name="Liu T."/>
            <person name="Pan Y."/>
            <person name="Xia L."/>
            <person name="Li J."/>
            <person name="Zhao F."/>
            <person name="Cao W."/>
        </authorList>
    </citation>
    <scope>NUCLEOTIDE SEQUENCE</scope>
    <source>
        <strain evidence="1">Dsil-2018</strain>
    </source>
</reference>
<organism evidence="1 2">
    <name type="scientific">Dermacentor silvarum</name>
    <name type="common">Tick</name>
    <dbReference type="NCBI Taxonomy" id="543639"/>
    <lineage>
        <taxon>Eukaryota</taxon>
        <taxon>Metazoa</taxon>
        <taxon>Ecdysozoa</taxon>
        <taxon>Arthropoda</taxon>
        <taxon>Chelicerata</taxon>
        <taxon>Arachnida</taxon>
        <taxon>Acari</taxon>
        <taxon>Parasitiformes</taxon>
        <taxon>Ixodida</taxon>
        <taxon>Ixodoidea</taxon>
        <taxon>Ixodidae</taxon>
        <taxon>Rhipicephalinae</taxon>
        <taxon>Dermacentor</taxon>
    </lineage>
</organism>
<comment type="caution">
    <text evidence="1">The sequence shown here is derived from an EMBL/GenBank/DDBJ whole genome shotgun (WGS) entry which is preliminary data.</text>
</comment>
<dbReference type="EMBL" id="CM023477">
    <property type="protein sequence ID" value="KAH7937518.1"/>
    <property type="molecule type" value="Genomic_DNA"/>
</dbReference>
<proteinExistence type="predicted"/>
<name>A0ACB8C9E1_DERSI</name>
<sequence length="214" mass="23630">MAHAFECAFFGTLVAANLALGLYFSLRSAPSRPNTGVTKVEVFLGSRTLRYLPLAASSVASLFSSTGLIGFPAHFYAYGWHVLWLSLTPLLLFPLATRLFVPLLYKLGVTSIFEYLRFRFNASISLTACVIYIILTKRQQRERQDDAAKMAALSGGGGEDGKMAPAGYNGNKYGVRGKLSYKAAGRTLAEQSWRRTCRVLPNADHKIIIRPRKD</sequence>
<keyword evidence="2" id="KW-1185">Reference proteome</keyword>
<evidence type="ECO:0000313" key="1">
    <source>
        <dbReference type="EMBL" id="KAH7937518.1"/>
    </source>
</evidence>
<accession>A0ACB8C9E1</accession>
<protein>
    <submittedName>
        <fullName evidence="1">Uncharacterized protein</fullName>
    </submittedName>
</protein>
<evidence type="ECO:0000313" key="2">
    <source>
        <dbReference type="Proteomes" id="UP000821865"/>
    </source>
</evidence>
<gene>
    <name evidence="1" type="ORF">HPB49_012815</name>
</gene>
<dbReference type="Proteomes" id="UP000821865">
    <property type="component" value="Chromosome 8"/>
</dbReference>